<evidence type="ECO:0000256" key="7">
    <source>
        <dbReference type="ARBA" id="ARBA00023136"/>
    </source>
</evidence>
<dbReference type="PRINTS" id="PR00812">
    <property type="entry name" value="BCTERIALGSPF"/>
</dbReference>
<protein>
    <submittedName>
        <fullName evidence="11">Type II secretion system F family protein</fullName>
    </submittedName>
</protein>
<dbReference type="FunFam" id="1.20.81.30:FF:000001">
    <property type="entry name" value="Type II secretion system protein F"/>
    <property type="match status" value="2"/>
</dbReference>
<dbReference type="Pfam" id="PF00482">
    <property type="entry name" value="T2SSF"/>
    <property type="match status" value="2"/>
</dbReference>
<name>A0AAE3N9F3_9BURK</name>
<reference evidence="11" key="1">
    <citation type="submission" date="2023-01" db="EMBL/GenBank/DDBJ databases">
        <title>Xenophilus mangrovi sp. nov., isolated from soil of Mangrove nature reserve.</title>
        <authorList>
            <person name="Xu S."/>
            <person name="Liu Z."/>
            <person name="Xu Y."/>
        </authorList>
    </citation>
    <scope>NUCLEOTIDE SEQUENCE</scope>
    <source>
        <strain evidence="11">YW8</strain>
    </source>
</reference>
<gene>
    <name evidence="11" type="ORF">PGB34_10155</name>
</gene>
<dbReference type="PANTHER" id="PTHR30012">
    <property type="entry name" value="GENERAL SECRETION PATHWAY PROTEIN"/>
    <property type="match status" value="1"/>
</dbReference>
<feature type="transmembrane region" description="Helical" evidence="9">
    <location>
        <begin position="225"/>
        <end position="251"/>
    </location>
</feature>
<evidence type="ECO:0000256" key="2">
    <source>
        <dbReference type="ARBA" id="ARBA00005745"/>
    </source>
</evidence>
<dbReference type="PANTHER" id="PTHR30012:SF7">
    <property type="entry name" value="PROTEIN TRANSPORT PROTEIN HOFC HOMOLOG"/>
    <property type="match status" value="1"/>
</dbReference>
<evidence type="ECO:0000256" key="3">
    <source>
        <dbReference type="ARBA" id="ARBA00022475"/>
    </source>
</evidence>
<feature type="transmembrane region" description="Helical" evidence="9">
    <location>
        <begin position="183"/>
        <end position="205"/>
    </location>
</feature>
<keyword evidence="3" id="KW-1003">Cell membrane</keyword>
<evidence type="ECO:0000313" key="11">
    <source>
        <dbReference type="EMBL" id="MDA7416726.1"/>
    </source>
</evidence>
<keyword evidence="6 9" id="KW-1133">Transmembrane helix</keyword>
<dbReference type="Gene3D" id="1.20.81.30">
    <property type="entry name" value="Type II secretion system (T2SS), domain F"/>
    <property type="match status" value="2"/>
</dbReference>
<dbReference type="InterPro" id="IPR003004">
    <property type="entry name" value="GspF/PilC"/>
</dbReference>
<keyword evidence="7 9" id="KW-0472">Membrane</keyword>
<dbReference type="InterPro" id="IPR018076">
    <property type="entry name" value="T2SS_GspF_dom"/>
</dbReference>
<evidence type="ECO:0000256" key="8">
    <source>
        <dbReference type="SAM" id="MobiDB-lite"/>
    </source>
</evidence>
<feature type="region of interest" description="Disordered" evidence="8">
    <location>
        <begin position="1"/>
        <end position="34"/>
    </location>
</feature>
<feature type="transmembrane region" description="Helical" evidence="9">
    <location>
        <begin position="389"/>
        <end position="410"/>
    </location>
</feature>
<evidence type="ECO:0000313" key="12">
    <source>
        <dbReference type="Proteomes" id="UP001212602"/>
    </source>
</evidence>
<feature type="compositionally biased region" description="Low complexity" evidence="8">
    <location>
        <begin position="1"/>
        <end position="21"/>
    </location>
</feature>
<keyword evidence="5 9" id="KW-0812">Transmembrane</keyword>
<evidence type="ECO:0000256" key="5">
    <source>
        <dbReference type="ARBA" id="ARBA00022692"/>
    </source>
</evidence>
<keyword evidence="4" id="KW-0997">Cell inner membrane</keyword>
<feature type="domain" description="Type II secretion system protein GspF" evidence="10">
    <location>
        <begin position="287"/>
        <end position="409"/>
    </location>
</feature>
<dbReference type="EMBL" id="JAQIPB010000003">
    <property type="protein sequence ID" value="MDA7416726.1"/>
    <property type="molecule type" value="Genomic_DNA"/>
</dbReference>
<dbReference type="AlphaFoldDB" id="A0AAE3N9F3"/>
<evidence type="ECO:0000256" key="4">
    <source>
        <dbReference type="ARBA" id="ARBA00022519"/>
    </source>
</evidence>
<proteinExistence type="inferred from homology"/>
<dbReference type="InterPro" id="IPR042094">
    <property type="entry name" value="T2SS_GspF_sf"/>
</dbReference>
<accession>A0AAE3N9F3</accession>
<organism evidence="11 12">
    <name type="scientific">Xenophilus arseniciresistens</name>
    <dbReference type="NCBI Taxonomy" id="1283306"/>
    <lineage>
        <taxon>Bacteria</taxon>
        <taxon>Pseudomonadati</taxon>
        <taxon>Pseudomonadota</taxon>
        <taxon>Betaproteobacteria</taxon>
        <taxon>Burkholderiales</taxon>
        <taxon>Comamonadaceae</taxon>
        <taxon>Xenophilus</taxon>
    </lineage>
</organism>
<dbReference type="GO" id="GO:0005886">
    <property type="term" value="C:plasma membrane"/>
    <property type="evidence" value="ECO:0007669"/>
    <property type="project" value="UniProtKB-SubCell"/>
</dbReference>
<dbReference type="RefSeq" id="WP_271427959.1">
    <property type="nucleotide sequence ID" value="NZ_JAQIPB010000003.1"/>
</dbReference>
<evidence type="ECO:0000256" key="1">
    <source>
        <dbReference type="ARBA" id="ARBA00004429"/>
    </source>
</evidence>
<evidence type="ECO:0000259" key="10">
    <source>
        <dbReference type="Pfam" id="PF00482"/>
    </source>
</evidence>
<dbReference type="GO" id="GO:0015628">
    <property type="term" value="P:protein secretion by the type II secretion system"/>
    <property type="evidence" value="ECO:0007669"/>
    <property type="project" value="TreeGrafter"/>
</dbReference>
<sequence>MATAARSSPRSSTSTSSSNNSKETIYDWEGRDRNGKTVRGEMRASGENQIQASLRRQGILVTKIKKRRMRSGKAIKPKDIAIFTRQLATMMKAGVPLLQAFDIVGRGNANPNVARLLNDIRSDVETGTSLSSAFRKYPKYFDSLYCNLIEAGEAAGILEDLLDRLATYMEKTEAIKSKIKSALMYPTSVVVVAFVVVAIIMIFVIPAFKEVFTSFGADLPAPTLFVMAMSEFFVSYWWLIFGGIGGGFYFFMQAWKRNEKVQRTMDRLLLRVPIFGDLINKSCIARWTRTLSTMFAAGVPLVEALDSVGGASGNSVYADATAKVQQEVSTGTSLTTAMTNVQIFPSMVLQMTAIGEESGSIDHMLGKAADFYEQEVDDMVAGLSSLMEPIIIVFLGTIIGGIVVSMYLPIFKLGQVV</sequence>
<feature type="compositionally biased region" description="Basic and acidic residues" evidence="8">
    <location>
        <begin position="24"/>
        <end position="34"/>
    </location>
</feature>
<keyword evidence="12" id="KW-1185">Reference proteome</keyword>
<comment type="subcellular location">
    <subcellularLocation>
        <location evidence="1">Cell inner membrane</location>
        <topology evidence="1">Multi-pass membrane protein</topology>
    </subcellularLocation>
</comment>
<feature type="domain" description="Type II secretion system protein GspF" evidence="10">
    <location>
        <begin position="83"/>
        <end position="206"/>
    </location>
</feature>
<comment type="similarity">
    <text evidence="2">Belongs to the GSP F family.</text>
</comment>
<comment type="caution">
    <text evidence="11">The sequence shown here is derived from an EMBL/GenBank/DDBJ whole genome shotgun (WGS) entry which is preliminary data.</text>
</comment>
<dbReference type="Proteomes" id="UP001212602">
    <property type="component" value="Unassembled WGS sequence"/>
</dbReference>
<evidence type="ECO:0000256" key="9">
    <source>
        <dbReference type="SAM" id="Phobius"/>
    </source>
</evidence>
<evidence type="ECO:0000256" key="6">
    <source>
        <dbReference type="ARBA" id="ARBA00022989"/>
    </source>
</evidence>